<evidence type="ECO:0000256" key="3">
    <source>
        <dbReference type="ARBA" id="ARBA00022691"/>
    </source>
</evidence>
<reference evidence="8 9" key="1">
    <citation type="journal article" date="2016" name="Int. J. Syst. Evol. Microbiol.">
        <title>Pyruvatibacter mobilis gen. nov., sp. nov., a marine bacterium from the culture broth of Picochlorum sp. 122.</title>
        <authorList>
            <person name="Wang G."/>
            <person name="Tang M."/>
            <person name="Wu H."/>
            <person name="Dai S."/>
            <person name="Li T."/>
            <person name="Chen C."/>
            <person name="He H."/>
            <person name="Fan J."/>
            <person name="Xiang W."/>
            <person name="Li X."/>
        </authorList>
    </citation>
    <scope>NUCLEOTIDE SEQUENCE [LARGE SCALE GENOMIC DNA]</scope>
    <source>
        <strain evidence="8 9">GYP-11</strain>
    </source>
</reference>
<dbReference type="Gene3D" id="1.10.940.10">
    <property type="entry name" value="NusB-like"/>
    <property type="match status" value="1"/>
</dbReference>
<dbReference type="Pfam" id="PF01029">
    <property type="entry name" value="NusB"/>
    <property type="match status" value="1"/>
</dbReference>
<protein>
    <submittedName>
        <fullName evidence="8">MFS transporter</fullName>
    </submittedName>
</protein>
<dbReference type="Gene3D" id="3.40.50.150">
    <property type="entry name" value="Vaccinia Virus protein VP39"/>
    <property type="match status" value="1"/>
</dbReference>
<dbReference type="OrthoDB" id="9810297at2"/>
<organism evidence="8 9">
    <name type="scientific">Pyruvatibacter mobilis</name>
    <dbReference type="NCBI Taxonomy" id="1712261"/>
    <lineage>
        <taxon>Bacteria</taxon>
        <taxon>Pseudomonadati</taxon>
        <taxon>Pseudomonadota</taxon>
        <taxon>Alphaproteobacteria</taxon>
        <taxon>Hyphomicrobiales</taxon>
        <taxon>Parvibaculaceae</taxon>
        <taxon>Pyruvatibacter</taxon>
    </lineage>
</organism>
<dbReference type="InterPro" id="IPR001678">
    <property type="entry name" value="MeTrfase_RsmB-F_NOP2_dom"/>
</dbReference>
<dbReference type="Proteomes" id="UP000470384">
    <property type="component" value="Unassembled WGS sequence"/>
</dbReference>
<dbReference type="InterPro" id="IPR049560">
    <property type="entry name" value="MeTrfase_RsmB-F_NOP2_cat"/>
</dbReference>
<accession>A0A845QA48</accession>
<sequence length="485" mass="51547">MTVQKRSSRPKSGAASGKMPGGKSPGGKSPGGKPGPRRPGPRRKPADRTPGLGARRAAVAVLTAVLKERQSLDDALTAEQEVNGTLSRLAPRDRGFARMIAATTLRRHGQITDILGQFLDKPLPEKSGNAPFVLMAAAAELLFLEVAPHATVSACVALAKSDKNARHFAGLINAILRRISTEGPALRDAQDATALNTPAWMLESWTSAYGEETARAIAAAHLTEAPLDLSVMSEAQGWAERLSGTVLPTGSVRLTEGGRVDQLDGFKEGQWWVQDAAAALPARLFGDVAGKQVLDLCAAPGGKTLELAAAGADVTALDRSARRLVRVTHNLKRMQLTARVITADALTWKPDEAAAPAPFVLLDAPCSATGTIRRHPDIPVLKRPGDLAKLVEQQEKLLERAASLTAPGGLLIYCTCSLEPQEGERQIEKFLATHPDFARAPLSPDDLPGLPEAITAKGDMRTLPTFWADRGGMDGFFAARLKRTA</sequence>
<feature type="compositionally biased region" description="Basic residues" evidence="6">
    <location>
        <begin position="35"/>
        <end position="45"/>
    </location>
</feature>
<feature type="compositionally biased region" description="Gly residues" evidence="6">
    <location>
        <begin position="19"/>
        <end position="34"/>
    </location>
</feature>
<dbReference type="GO" id="GO:0001510">
    <property type="term" value="P:RNA methylation"/>
    <property type="evidence" value="ECO:0007669"/>
    <property type="project" value="InterPro"/>
</dbReference>
<comment type="caution">
    <text evidence="8">The sequence shown here is derived from an EMBL/GenBank/DDBJ whole genome shotgun (WGS) entry which is preliminary data.</text>
</comment>
<dbReference type="CDD" id="cd02440">
    <property type="entry name" value="AdoMet_MTases"/>
    <property type="match status" value="1"/>
</dbReference>
<keyword evidence="1 5" id="KW-0489">Methyltransferase</keyword>
<dbReference type="InterPro" id="IPR023267">
    <property type="entry name" value="RCMT"/>
</dbReference>
<dbReference type="PANTHER" id="PTHR22807">
    <property type="entry name" value="NOP2 YEAST -RELATED NOL1/NOP2/FMU SUN DOMAIN-CONTAINING"/>
    <property type="match status" value="1"/>
</dbReference>
<evidence type="ECO:0000256" key="1">
    <source>
        <dbReference type="ARBA" id="ARBA00022603"/>
    </source>
</evidence>
<proteinExistence type="inferred from homology"/>
<evidence type="ECO:0000256" key="6">
    <source>
        <dbReference type="SAM" id="MobiDB-lite"/>
    </source>
</evidence>
<dbReference type="RefSeq" id="WP_160587220.1">
    <property type="nucleotide sequence ID" value="NZ_BMHN01000001.1"/>
</dbReference>
<dbReference type="PANTHER" id="PTHR22807:SF61">
    <property type="entry name" value="NOL1_NOP2_SUN FAMILY PROTEIN _ ANTITERMINATION NUSB DOMAIN-CONTAINING PROTEIN"/>
    <property type="match status" value="1"/>
</dbReference>
<dbReference type="GO" id="GO:0008173">
    <property type="term" value="F:RNA methyltransferase activity"/>
    <property type="evidence" value="ECO:0007669"/>
    <property type="project" value="InterPro"/>
</dbReference>
<dbReference type="SUPFAM" id="SSF48013">
    <property type="entry name" value="NusB-like"/>
    <property type="match status" value="1"/>
</dbReference>
<feature type="binding site" evidence="5">
    <location>
        <position position="363"/>
    </location>
    <ligand>
        <name>S-adenosyl-L-methionine</name>
        <dbReference type="ChEBI" id="CHEBI:59789"/>
    </ligand>
</feature>
<name>A0A845QA48_9HYPH</name>
<dbReference type="PRINTS" id="PR02008">
    <property type="entry name" value="RCMTFAMILY"/>
</dbReference>
<evidence type="ECO:0000313" key="8">
    <source>
        <dbReference type="EMBL" id="NBG95239.1"/>
    </source>
</evidence>
<evidence type="ECO:0000256" key="4">
    <source>
        <dbReference type="ARBA" id="ARBA00022884"/>
    </source>
</evidence>
<dbReference type="FunFam" id="3.40.50.150:FF:000257">
    <property type="entry name" value="16S rRNA methyltransferase"/>
    <property type="match status" value="1"/>
</dbReference>
<dbReference type="InterPro" id="IPR006027">
    <property type="entry name" value="NusB_RsmB_TIM44"/>
</dbReference>
<dbReference type="GO" id="GO:0006355">
    <property type="term" value="P:regulation of DNA-templated transcription"/>
    <property type="evidence" value="ECO:0007669"/>
    <property type="project" value="InterPro"/>
</dbReference>
<dbReference type="InterPro" id="IPR029063">
    <property type="entry name" value="SAM-dependent_MTases_sf"/>
</dbReference>
<feature type="active site" description="Nucleophile" evidence="5">
    <location>
        <position position="416"/>
    </location>
</feature>
<feature type="binding site" evidence="5">
    <location>
        <begin position="297"/>
        <end position="303"/>
    </location>
    <ligand>
        <name>S-adenosyl-L-methionine</name>
        <dbReference type="ChEBI" id="CHEBI:59789"/>
    </ligand>
</feature>
<comment type="similarity">
    <text evidence="5">Belongs to the class I-like SAM-binding methyltransferase superfamily. RsmB/NOP family.</text>
</comment>
<feature type="binding site" evidence="5">
    <location>
        <position position="344"/>
    </location>
    <ligand>
        <name>S-adenosyl-L-methionine</name>
        <dbReference type="ChEBI" id="CHEBI:59789"/>
    </ligand>
</feature>
<evidence type="ECO:0000259" key="7">
    <source>
        <dbReference type="PROSITE" id="PS51686"/>
    </source>
</evidence>
<dbReference type="InterPro" id="IPR035926">
    <property type="entry name" value="NusB-like_sf"/>
</dbReference>
<keyword evidence="3 5" id="KW-0949">S-adenosyl-L-methionine</keyword>
<feature type="binding site" evidence="5">
    <location>
        <position position="318"/>
    </location>
    <ligand>
        <name>S-adenosyl-L-methionine</name>
        <dbReference type="ChEBI" id="CHEBI:59789"/>
    </ligand>
</feature>
<keyword evidence="2 5" id="KW-0808">Transferase</keyword>
<evidence type="ECO:0000313" key="9">
    <source>
        <dbReference type="Proteomes" id="UP000470384"/>
    </source>
</evidence>
<feature type="domain" description="SAM-dependent MTase RsmB/NOP-type" evidence="7">
    <location>
        <begin position="189"/>
        <end position="484"/>
    </location>
</feature>
<dbReference type="Pfam" id="PF01189">
    <property type="entry name" value="Methyltr_RsmB-F"/>
    <property type="match status" value="1"/>
</dbReference>
<dbReference type="GeneID" id="300656156"/>
<evidence type="ECO:0000256" key="5">
    <source>
        <dbReference type="PROSITE-ProRule" id="PRU01023"/>
    </source>
</evidence>
<gene>
    <name evidence="8" type="ORF">GTQ45_05790</name>
</gene>
<dbReference type="EMBL" id="WXYQ01000004">
    <property type="protein sequence ID" value="NBG95239.1"/>
    <property type="molecule type" value="Genomic_DNA"/>
</dbReference>
<evidence type="ECO:0000256" key="2">
    <source>
        <dbReference type="ARBA" id="ARBA00022679"/>
    </source>
</evidence>
<dbReference type="AlphaFoldDB" id="A0A845QA48"/>
<keyword evidence="9" id="KW-1185">Reference proteome</keyword>
<dbReference type="SUPFAM" id="SSF53335">
    <property type="entry name" value="S-adenosyl-L-methionine-dependent methyltransferases"/>
    <property type="match status" value="1"/>
</dbReference>
<feature type="region of interest" description="Disordered" evidence="6">
    <location>
        <begin position="1"/>
        <end position="54"/>
    </location>
</feature>
<keyword evidence="4 5" id="KW-0694">RNA-binding</keyword>
<dbReference type="GO" id="GO:0003723">
    <property type="term" value="F:RNA binding"/>
    <property type="evidence" value="ECO:0007669"/>
    <property type="project" value="UniProtKB-UniRule"/>
</dbReference>
<dbReference type="PROSITE" id="PS51686">
    <property type="entry name" value="SAM_MT_RSMB_NOP"/>
    <property type="match status" value="1"/>
</dbReference>